<reference evidence="1" key="1">
    <citation type="submission" date="2020-07" db="EMBL/GenBank/DDBJ databases">
        <title>Huge and variable diversity of episymbiotic CPR bacteria and DPANN archaea in groundwater ecosystems.</title>
        <authorList>
            <person name="He C.Y."/>
            <person name="Keren R."/>
            <person name="Whittaker M."/>
            <person name="Farag I.F."/>
            <person name="Doudna J."/>
            <person name="Cate J.H.D."/>
            <person name="Banfield J.F."/>
        </authorList>
    </citation>
    <scope>NUCLEOTIDE SEQUENCE</scope>
    <source>
        <strain evidence="1">NC_groundwater_193_Ag_S-0.1um_51_7</strain>
    </source>
</reference>
<dbReference type="EMBL" id="JACOZA010000054">
    <property type="protein sequence ID" value="MBI2096924.1"/>
    <property type="molecule type" value="Genomic_DNA"/>
</dbReference>
<dbReference type="Gene3D" id="3.40.50.300">
    <property type="entry name" value="P-loop containing nucleotide triphosphate hydrolases"/>
    <property type="match status" value="1"/>
</dbReference>
<protein>
    <submittedName>
        <fullName evidence="1">Uncharacterized protein</fullName>
    </submittedName>
</protein>
<dbReference type="AlphaFoldDB" id="A0A931WN41"/>
<evidence type="ECO:0000313" key="2">
    <source>
        <dbReference type="Proteomes" id="UP000724148"/>
    </source>
</evidence>
<gene>
    <name evidence="1" type="ORF">HYT40_02095</name>
</gene>
<accession>A0A931WN41</accession>
<organism evidence="1 2">
    <name type="scientific">Candidatus Sungiibacteriota bacterium</name>
    <dbReference type="NCBI Taxonomy" id="2750080"/>
    <lineage>
        <taxon>Bacteria</taxon>
        <taxon>Candidatus Sungiibacteriota</taxon>
    </lineage>
</organism>
<evidence type="ECO:0000313" key="1">
    <source>
        <dbReference type="EMBL" id="MBI2096924.1"/>
    </source>
</evidence>
<proteinExistence type="predicted"/>
<dbReference type="Proteomes" id="UP000724148">
    <property type="component" value="Unassembled WGS sequence"/>
</dbReference>
<comment type="caution">
    <text evidence="1">The sequence shown here is derived from an EMBL/GenBank/DDBJ whole genome shotgun (WGS) entry which is preliminary data.</text>
</comment>
<sequence>MRQIMPHISLDEALTSVNPKNKKKIQSVIPQITFIFNVSKKTLIDRCNPAMDQPDKKEFRRNNLSRYYELYERVVSEIIGDSRFNIQVIDGELSPEKINELIKKYLKI</sequence>
<name>A0A931WN41_9BACT</name>
<dbReference type="InterPro" id="IPR027417">
    <property type="entry name" value="P-loop_NTPase"/>
</dbReference>